<dbReference type="EMBL" id="JAIBOA010000003">
    <property type="protein sequence ID" value="MBW8481914.1"/>
    <property type="molecule type" value="Genomic_DNA"/>
</dbReference>
<proteinExistence type="predicted"/>
<dbReference type="InterPro" id="IPR052228">
    <property type="entry name" value="Sec_Metab_Biosynth_Oxidored"/>
</dbReference>
<dbReference type="PANTHER" id="PTHR47534:SF3">
    <property type="entry name" value="ALCOHOL DEHYDROGENASE-LIKE C-TERMINAL DOMAIN-CONTAINING PROTEIN"/>
    <property type="match status" value="1"/>
</dbReference>
<organism evidence="2 3">
    <name type="scientific">Actinomadura parmotrematis</name>
    <dbReference type="NCBI Taxonomy" id="2864039"/>
    <lineage>
        <taxon>Bacteria</taxon>
        <taxon>Bacillati</taxon>
        <taxon>Actinomycetota</taxon>
        <taxon>Actinomycetes</taxon>
        <taxon>Streptosporangiales</taxon>
        <taxon>Thermomonosporaceae</taxon>
        <taxon>Actinomadura</taxon>
    </lineage>
</organism>
<dbReference type="Pfam" id="PF00106">
    <property type="entry name" value="adh_short"/>
    <property type="match status" value="1"/>
</dbReference>
<keyword evidence="3" id="KW-1185">Reference proteome</keyword>
<evidence type="ECO:0000256" key="1">
    <source>
        <dbReference type="ARBA" id="ARBA00023002"/>
    </source>
</evidence>
<dbReference type="InterPro" id="IPR036291">
    <property type="entry name" value="NAD(P)-bd_dom_sf"/>
</dbReference>
<gene>
    <name evidence="2" type="ORF">K1Y72_06020</name>
</gene>
<sequence length="261" mass="28024">MGRAVALARLARGDRVTVIGSSGARGRALLDEAGDARLRFLRADLSSIAEVERVAARIGEEYGAVDALGLFANRIAAKRVETADGLESTFALYYLSRHLLGTLLRPLLDAAPAPVIVNVAGVGTTAGGIVWDDPQLVRRYGQVRAQLQAGRANDLLGVAFAERGYGRARYVLYHPGFTRSGTDGHPNPLVRSSIKVLARFFARSVDEAVRPIVGWIDEPPAAPLAAFDRGEPVELSLKTLDPGDAARLADYTEGLLRERGR</sequence>
<dbReference type="SUPFAM" id="SSF51735">
    <property type="entry name" value="NAD(P)-binding Rossmann-fold domains"/>
    <property type="match status" value="1"/>
</dbReference>
<protein>
    <submittedName>
        <fullName evidence="2">SDR family NAD(P)-dependent oxidoreductase</fullName>
    </submittedName>
</protein>
<dbReference type="InterPro" id="IPR002347">
    <property type="entry name" value="SDR_fam"/>
</dbReference>
<name>A0ABS7FQ82_9ACTN</name>
<reference evidence="2 3" key="1">
    <citation type="submission" date="2021-07" db="EMBL/GenBank/DDBJ databases">
        <title>Actinomadura sp. PM05-2 isolated from lichen.</title>
        <authorList>
            <person name="Somphong A."/>
            <person name="Phongsopitanun W."/>
            <person name="Tanasupawat S."/>
            <person name="Peongsungnone V."/>
        </authorList>
    </citation>
    <scope>NUCLEOTIDE SEQUENCE [LARGE SCALE GENOMIC DNA]</scope>
    <source>
        <strain evidence="2 3">PM05-2</strain>
    </source>
</reference>
<accession>A0ABS7FQ82</accession>
<dbReference type="Gene3D" id="3.40.50.720">
    <property type="entry name" value="NAD(P)-binding Rossmann-like Domain"/>
    <property type="match status" value="1"/>
</dbReference>
<dbReference type="PANTHER" id="PTHR47534">
    <property type="entry name" value="YALI0E05731P"/>
    <property type="match status" value="1"/>
</dbReference>
<evidence type="ECO:0000313" key="3">
    <source>
        <dbReference type="Proteomes" id="UP000774570"/>
    </source>
</evidence>
<comment type="caution">
    <text evidence="2">The sequence shown here is derived from an EMBL/GenBank/DDBJ whole genome shotgun (WGS) entry which is preliminary data.</text>
</comment>
<evidence type="ECO:0000313" key="2">
    <source>
        <dbReference type="EMBL" id="MBW8481914.1"/>
    </source>
</evidence>
<dbReference type="Proteomes" id="UP000774570">
    <property type="component" value="Unassembled WGS sequence"/>
</dbReference>
<keyword evidence="1" id="KW-0560">Oxidoreductase</keyword>